<reference evidence="1" key="1">
    <citation type="submission" date="2022-07" db="EMBL/GenBank/DDBJ databases">
        <title>Genome Sequence of Phlebia brevispora.</title>
        <authorList>
            <person name="Buettner E."/>
        </authorList>
    </citation>
    <scope>NUCLEOTIDE SEQUENCE</scope>
    <source>
        <strain evidence="1">MPL23</strain>
    </source>
</reference>
<accession>A0ACC1TDX1</accession>
<organism evidence="1 2">
    <name type="scientific">Phlebia brevispora</name>
    <dbReference type="NCBI Taxonomy" id="194682"/>
    <lineage>
        <taxon>Eukaryota</taxon>
        <taxon>Fungi</taxon>
        <taxon>Dikarya</taxon>
        <taxon>Basidiomycota</taxon>
        <taxon>Agaricomycotina</taxon>
        <taxon>Agaricomycetes</taxon>
        <taxon>Polyporales</taxon>
        <taxon>Meruliaceae</taxon>
        <taxon>Phlebia</taxon>
    </lineage>
</organism>
<dbReference type="Proteomes" id="UP001148662">
    <property type="component" value="Unassembled WGS sequence"/>
</dbReference>
<comment type="caution">
    <text evidence="1">The sequence shown here is derived from an EMBL/GenBank/DDBJ whole genome shotgun (WGS) entry which is preliminary data.</text>
</comment>
<evidence type="ECO:0000313" key="2">
    <source>
        <dbReference type="Proteomes" id="UP001148662"/>
    </source>
</evidence>
<sequence length="458" mass="49544">MQLQLSRLILSCVLASFVGVSAALPIDGNALGNVIARTAEPPLLPLARRAMSGRQPRHLRSDYPSKVKRDGPDLGGIATFNGDPQPIRGPLGDTFLSASNHAIDEQNIDNLAVPPTDAGTCYTELEMEHVTLAHEALRCRLAKAFSAVEIRISANDDRELHWHRMAEWGYVLGGSGRITAVDEDGRTFAADIHGPTNTSDATIHYFPPGVPHSIQALDDGLELLLVFTYGDFDEVGTTFTVADWLARTPLEVVAKNLGVNVSVLAGIPQKDPVLFKSTVPPPADISQEIVTSPAGTVPMPFFFDLNTQNRTVAPGGGGWLKVQDSATNFPVATEFASVLINIEPSSMLELHWHPTDEWIYILSGQGRATAYAGATNARTFDFQEGDTAVFPMGYGHYMENISPTEPLTFLALFNAPRFVDFSATQLLALSPPPLVADMLNISTETVTSLPKEKQFIVA</sequence>
<name>A0ACC1TDX1_9APHY</name>
<protein>
    <submittedName>
        <fullName evidence="1">Uncharacterized protein</fullName>
    </submittedName>
</protein>
<keyword evidence="2" id="KW-1185">Reference proteome</keyword>
<gene>
    <name evidence="1" type="ORF">NM688_g645</name>
</gene>
<dbReference type="EMBL" id="JANHOG010000057">
    <property type="protein sequence ID" value="KAJ3558922.1"/>
    <property type="molecule type" value="Genomic_DNA"/>
</dbReference>
<evidence type="ECO:0000313" key="1">
    <source>
        <dbReference type="EMBL" id="KAJ3558922.1"/>
    </source>
</evidence>
<proteinExistence type="predicted"/>